<dbReference type="OrthoDB" id="6401473at2"/>
<sequence>MKFKIQTEQIAEVNMEVLELIGSCLVLFACLCLTGMALFYLASLVVAALVFISGLYRKEHGSRNPVVIAWEQNRDRRWPRSPRTWGRHSLG</sequence>
<protein>
    <submittedName>
        <fullName evidence="2">Uncharacterized protein</fullName>
    </submittedName>
</protein>
<keyword evidence="3" id="KW-1185">Reference proteome</keyword>
<accession>A0A4U1BCJ1</accession>
<name>A0A4U1BCJ1_9GAMM</name>
<dbReference type="PROSITE" id="PS51257">
    <property type="entry name" value="PROKAR_LIPOPROTEIN"/>
    <property type="match status" value="1"/>
</dbReference>
<evidence type="ECO:0000256" key="1">
    <source>
        <dbReference type="SAM" id="Phobius"/>
    </source>
</evidence>
<feature type="transmembrane region" description="Helical" evidence="1">
    <location>
        <begin position="20"/>
        <end position="53"/>
    </location>
</feature>
<keyword evidence="1" id="KW-0812">Transmembrane</keyword>
<organism evidence="2 3">
    <name type="scientific">Ferrimonas sediminicola</name>
    <dbReference type="NCBI Taxonomy" id="2569538"/>
    <lineage>
        <taxon>Bacteria</taxon>
        <taxon>Pseudomonadati</taxon>
        <taxon>Pseudomonadota</taxon>
        <taxon>Gammaproteobacteria</taxon>
        <taxon>Alteromonadales</taxon>
        <taxon>Ferrimonadaceae</taxon>
        <taxon>Ferrimonas</taxon>
    </lineage>
</organism>
<evidence type="ECO:0000313" key="2">
    <source>
        <dbReference type="EMBL" id="TKB48407.1"/>
    </source>
</evidence>
<reference evidence="2 3" key="1">
    <citation type="submission" date="2019-04" db="EMBL/GenBank/DDBJ databases">
        <authorList>
            <person name="Hwang J.C."/>
        </authorList>
    </citation>
    <scope>NUCLEOTIDE SEQUENCE [LARGE SCALE GENOMIC DNA]</scope>
    <source>
        <strain evidence="2 3">IMCC35001</strain>
    </source>
</reference>
<dbReference type="Proteomes" id="UP000305674">
    <property type="component" value="Unassembled WGS sequence"/>
</dbReference>
<dbReference type="RefSeq" id="WP_136853518.1">
    <property type="nucleotide sequence ID" value="NZ_SWCI01000007.1"/>
</dbReference>
<comment type="caution">
    <text evidence="2">The sequence shown here is derived from an EMBL/GenBank/DDBJ whole genome shotgun (WGS) entry which is preliminary data.</text>
</comment>
<keyword evidence="1" id="KW-0472">Membrane</keyword>
<dbReference type="EMBL" id="SWCI01000007">
    <property type="protein sequence ID" value="TKB48407.1"/>
    <property type="molecule type" value="Genomic_DNA"/>
</dbReference>
<evidence type="ECO:0000313" key="3">
    <source>
        <dbReference type="Proteomes" id="UP000305674"/>
    </source>
</evidence>
<proteinExistence type="predicted"/>
<gene>
    <name evidence="2" type="ORF">FCL40_11890</name>
</gene>
<keyword evidence="1" id="KW-1133">Transmembrane helix</keyword>
<dbReference type="AlphaFoldDB" id="A0A4U1BCJ1"/>